<accession>A0A7W9KPI9</accession>
<dbReference type="RefSeq" id="WP_184867782.1">
    <property type="nucleotide sequence ID" value="NZ_BAAAWY010000035.1"/>
</dbReference>
<keyword evidence="3" id="KW-1185">Reference proteome</keyword>
<proteinExistence type="predicted"/>
<keyword evidence="1" id="KW-0812">Transmembrane</keyword>
<dbReference type="Pfam" id="PF17418">
    <property type="entry name" value="SdpA"/>
    <property type="match status" value="1"/>
</dbReference>
<gene>
    <name evidence="2" type="ORF">BJ998_007269</name>
</gene>
<reference evidence="2 3" key="1">
    <citation type="submission" date="2020-08" db="EMBL/GenBank/DDBJ databases">
        <title>Sequencing the genomes of 1000 actinobacteria strains.</title>
        <authorList>
            <person name="Klenk H.-P."/>
        </authorList>
    </citation>
    <scope>NUCLEOTIDE SEQUENCE [LARGE SCALE GENOMIC DNA]</scope>
    <source>
        <strain evidence="2 3">DSM 43851</strain>
    </source>
</reference>
<dbReference type="InterPro" id="IPR023902">
    <property type="entry name" value="Sporulation_SdpA"/>
</dbReference>
<evidence type="ECO:0000313" key="3">
    <source>
        <dbReference type="Proteomes" id="UP000585638"/>
    </source>
</evidence>
<keyword evidence="1" id="KW-1133">Transmembrane helix</keyword>
<dbReference type="EMBL" id="JACHIR010000001">
    <property type="protein sequence ID" value="MBB5896073.1"/>
    <property type="molecule type" value="Genomic_DNA"/>
</dbReference>
<organism evidence="2 3">
    <name type="scientific">Kutzneria kofuensis</name>
    <dbReference type="NCBI Taxonomy" id="103725"/>
    <lineage>
        <taxon>Bacteria</taxon>
        <taxon>Bacillati</taxon>
        <taxon>Actinomycetota</taxon>
        <taxon>Actinomycetes</taxon>
        <taxon>Pseudonocardiales</taxon>
        <taxon>Pseudonocardiaceae</taxon>
        <taxon>Kutzneria</taxon>
    </lineage>
</organism>
<dbReference type="Proteomes" id="UP000585638">
    <property type="component" value="Unassembled WGS sequence"/>
</dbReference>
<evidence type="ECO:0000313" key="2">
    <source>
        <dbReference type="EMBL" id="MBB5896073.1"/>
    </source>
</evidence>
<dbReference type="AlphaFoldDB" id="A0A7W9KPI9"/>
<feature type="transmembrane region" description="Helical" evidence="1">
    <location>
        <begin position="21"/>
        <end position="42"/>
    </location>
</feature>
<evidence type="ECO:0008006" key="4">
    <source>
        <dbReference type="Google" id="ProtNLM"/>
    </source>
</evidence>
<protein>
    <recommendedName>
        <fullName evidence="4">Antimicrobial peptide system SdpA family protein</fullName>
    </recommendedName>
</protein>
<comment type="caution">
    <text evidence="2">The sequence shown here is derived from an EMBL/GenBank/DDBJ whole genome shotgun (WGS) entry which is preliminary data.</text>
</comment>
<name>A0A7W9KPI9_9PSEU</name>
<sequence length="184" mass="19898">MRGLLTRRPVGRAEPLAEARRGFAFTLAALVVVASILAVTYLPEGLVGPAIHARQEAAALLWPMRWGFYTQPADREFTVAYRERGGGFEPLTPPNVEHQWGLSRSVYGDSVHLVSTALQIPASAWHDCVATDIRDCSPVLANVPAVPVPSRLPQACGPFVFAVEHPSPGPSRQIRRVAAVDLAC</sequence>
<keyword evidence="1" id="KW-0472">Membrane</keyword>
<evidence type="ECO:0000256" key="1">
    <source>
        <dbReference type="SAM" id="Phobius"/>
    </source>
</evidence>